<evidence type="ECO:0000313" key="15">
    <source>
        <dbReference type="Proteomes" id="UP000294834"/>
    </source>
</evidence>
<evidence type="ECO:0000313" key="4">
    <source>
        <dbReference type="EMBL" id="KAA5399776.1"/>
    </source>
</evidence>
<evidence type="ECO:0000313" key="18">
    <source>
        <dbReference type="Proteomes" id="UP000481616"/>
    </source>
</evidence>
<dbReference type="Proteomes" id="UP001181086">
    <property type="component" value="Unassembled WGS sequence"/>
</dbReference>
<dbReference type="NCBIfam" id="TIGR04134">
    <property type="entry name" value="lipo_with_rSAM"/>
    <property type="match status" value="1"/>
</dbReference>
<reference evidence="14 15" key="3">
    <citation type="journal article" date="2019" name="Nat. Microbiol.">
        <title>Genomic variation and strain-specific functional adaptation in the human gut microbiome during early life.</title>
        <authorList>
            <person name="Vatanen T."/>
            <person name="Plichta D.R."/>
            <person name="Somani J."/>
            <person name="Munch P.C."/>
            <person name="Arthur T.D."/>
            <person name="Hall A.B."/>
            <person name="Rudolf S."/>
            <person name="Oakeley E.J."/>
            <person name="Ke X."/>
            <person name="Young R.A."/>
            <person name="Haiser H.J."/>
            <person name="Kolde R."/>
            <person name="Yassour M."/>
            <person name="Luopajarvi K."/>
            <person name="Siljander H."/>
            <person name="Virtanen S.M."/>
            <person name="Ilonen J."/>
            <person name="Uibo R."/>
            <person name="Tillmann V."/>
            <person name="Mokurov S."/>
            <person name="Dorshakova N."/>
            <person name="Porter J.A."/>
            <person name="McHardy A.C."/>
            <person name="Lahdesmaki H."/>
            <person name="Vlamakis H."/>
            <person name="Huttenhower C."/>
            <person name="Knip M."/>
            <person name="Xavier R.J."/>
        </authorList>
    </citation>
    <scope>NUCLEOTIDE SEQUENCE [LARGE SCALE GENOMIC DNA]</scope>
    <source>
        <strain evidence="10 14">RJX1047</strain>
        <strain evidence="11 15">RJX1052</strain>
    </source>
</reference>
<dbReference type="Proteomes" id="UP000283678">
    <property type="component" value="Unassembled WGS sequence"/>
</dbReference>
<evidence type="ECO:0000313" key="20">
    <source>
        <dbReference type="Proteomes" id="UP000500949"/>
    </source>
</evidence>
<reference evidence="12" key="6">
    <citation type="journal article" date="2023" name="Nat. Commun.">
        <title>Identification of a novel Human Milk Oligosaccharides utilization cluster in the infant gut commensal Bacteroides dorei.</title>
        <authorList>
            <person name="Kijner S."/>
            <person name="Ennis D."/>
            <person name="Shmorak S."/>
            <person name="Florentin A."/>
            <person name="Yassour M."/>
        </authorList>
    </citation>
    <scope>NUCLEOTIDE SEQUENCE</scope>
    <source>
        <strain evidence="12">2</strain>
    </source>
</reference>
<reference evidence="6" key="5">
    <citation type="submission" date="2021-06" db="EMBL/GenBank/DDBJ databases">
        <title>Collection of gut derived symbiotic bacterial strains cultured from healthy donors.</title>
        <authorList>
            <person name="Lin H."/>
            <person name="Littmann E."/>
            <person name="Pamer E.G."/>
        </authorList>
    </citation>
    <scope>NUCLEOTIDE SEQUENCE</scope>
    <source>
        <strain evidence="6">MSK.5.10</strain>
    </source>
</reference>
<reference evidence="9 13" key="1">
    <citation type="submission" date="2018-08" db="EMBL/GenBank/DDBJ databases">
        <title>A genome reference for cultivated species of the human gut microbiota.</title>
        <authorList>
            <person name="Zou Y."/>
            <person name="Xue W."/>
            <person name="Luo G."/>
        </authorList>
    </citation>
    <scope>NUCLEOTIDE SEQUENCE [LARGE SCALE GENOMIC DNA]</scope>
    <source>
        <strain evidence="9 13">AF14-1AC</strain>
    </source>
</reference>
<dbReference type="Proteomes" id="UP000347681">
    <property type="component" value="Unassembled WGS sequence"/>
</dbReference>
<dbReference type="EMBL" id="JAHOAX010000002">
    <property type="protein sequence ID" value="MBV3122122.1"/>
    <property type="molecule type" value="Genomic_DNA"/>
</dbReference>
<evidence type="ECO:0000313" key="8">
    <source>
        <dbReference type="EMBL" id="QJR78645.1"/>
    </source>
</evidence>
<feature type="signal peptide" evidence="1">
    <location>
        <begin position="1"/>
        <end position="27"/>
    </location>
</feature>
<evidence type="ECO:0000313" key="6">
    <source>
        <dbReference type="EMBL" id="MBV3122122.1"/>
    </source>
</evidence>
<dbReference type="Proteomes" id="UP000500949">
    <property type="component" value="Chromosome"/>
</dbReference>
<feature type="chain" id="PRO_5014231891" evidence="1">
    <location>
        <begin position="28"/>
        <end position="159"/>
    </location>
</feature>
<dbReference type="Proteomes" id="UP000441162">
    <property type="component" value="Unassembled WGS sequence"/>
</dbReference>
<accession>A0A0K2HI42</accession>
<proteinExistence type="predicted"/>
<dbReference type="EMBL" id="SLTX01000002">
    <property type="protein sequence ID" value="TDB03789.1"/>
    <property type="molecule type" value="Genomic_DNA"/>
</dbReference>
<evidence type="ECO:0000313" key="13">
    <source>
        <dbReference type="Proteomes" id="UP000283678"/>
    </source>
</evidence>
<dbReference type="EMBL" id="SLTU01000003">
    <property type="protein sequence ID" value="TDA71838.1"/>
    <property type="molecule type" value="Genomic_DNA"/>
</dbReference>
<evidence type="ECO:0000313" key="12">
    <source>
        <dbReference type="EMBL" id="WHX10165.1"/>
    </source>
</evidence>
<reference evidence="16 17" key="2">
    <citation type="journal article" date="2019" name="Nat. Med.">
        <title>A library of human gut bacterial isolates paired with longitudinal multiomics data enables mechanistic microbiome research.</title>
        <authorList>
            <person name="Poyet M."/>
            <person name="Groussin M."/>
            <person name="Gibbons S.M."/>
            <person name="Avila-Pacheco J."/>
            <person name="Jiang X."/>
            <person name="Kearney S.M."/>
            <person name="Perrotta A.R."/>
            <person name="Berdy B."/>
            <person name="Zhao S."/>
            <person name="Lieberman T.D."/>
            <person name="Swanson P.K."/>
            <person name="Smith M."/>
            <person name="Roesemann S."/>
            <person name="Alexander J.E."/>
            <person name="Rich S.A."/>
            <person name="Livny J."/>
            <person name="Vlamakis H."/>
            <person name="Clish C."/>
            <person name="Bullock K."/>
            <person name="Deik A."/>
            <person name="Scott J."/>
            <person name="Pierce K.A."/>
            <person name="Xavier R.J."/>
            <person name="Alm E.J."/>
        </authorList>
    </citation>
    <scope>NUCLEOTIDE SEQUENCE [LARGE SCALE GENOMIC DNA]</scope>
    <source>
        <strain evidence="4 18">BIOML-A1</strain>
        <strain evidence="2 19">BIOML-A25</strain>
        <strain evidence="5 17">BIOML-A4</strain>
        <strain evidence="3 16">BIOML-A5</strain>
    </source>
</reference>
<evidence type="ECO:0000313" key="7">
    <source>
        <dbReference type="EMBL" id="MDU0271614.1"/>
    </source>
</evidence>
<dbReference type="Proteomes" id="UP000481616">
    <property type="component" value="Unassembled WGS sequence"/>
</dbReference>
<sequence length="159" mass="17977">MKKMKQKKVLEQSLCGVLALLGFAACAETSVEYGTPTMDFWVRGKVISDDGKALKDIQVIVKNENAYYNDEEGELVRMNDTIYTDSGGEFVSQMMRDGWVDTKKLIFNDIDGEANGGTFKSDSVCMKDMESKQIKKGDGNWYLGTYEYNMEIKLSKEDK</sequence>
<evidence type="ECO:0000313" key="2">
    <source>
        <dbReference type="EMBL" id="KAA5321728.1"/>
    </source>
</evidence>
<evidence type="ECO:0000313" key="11">
    <source>
        <dbReference type="EMBL" id="TDB03789.1"/>
    </source>
</evidence>
<keyword evidence="1" id="KW-0732">Signal</keyword>
<evidence type="ECO:0000313" key="14">
    <source>
        <dbReference type="Proteomes" id="UP000294527"/>
    </source>
</evidence>
<evidence type="ECO:0000313" key="10">
    <source>
        <dbReference type="EMBL" id="TDA71838.1"/>
    </source>
</evidence>
<protein>
    <submittedName>
        <fullName evidence="6">Radical SAM-associated putative lipoprotein</fullName>
    </submittedName>
</protein>
<dbReference type="KEGG" id="bdh:GV66_07470"/>
<dbReference type="AlphaFoldDB" id="A0A0K2HI42"/>
<evidence type="ECO:0000313" key="16">
    <source>
        <dbReference type="Proteomes" id="UP000347681"/>
    </source>
</evidence>
<gene>
    <name evidence="9" type="ORF">DWW04_09645</name>
    <name evidence="10" type="ORF">E1I98_23480</name>
    <name evidence="11" type="ORF">E1J06_21780</name>
    <name evidence="5" type="ORF">F2Y51_07175</name>
    <name evidence="4" type="ORF">F2Y58_06560</name>
    <name evidence="3" type="ORF">F2Y61_06985</name>
    <name evidence="2" type="ORF">F2Z07_06415</name>
    <name evidence="8" type="ORF">GKD17_20910</name>
    <name evidence="6" type="ORF">KSU80_02805</name>
    <name evidence="12" type="ORF">QNN11_00805</name>
    <name evidence="7" type="ORF">RVH45_17290</name>
</gene>
<organism evidence="3 16">
    <name type="scientific">Phocaeicola dorei</name>
    <dbReference type="NCBI Taxonomy" id="357276"/>
    <lineage>
        <taxon>Bacteria</taxon>
        <taxon>Pseudomonadati</taxon>
        <taxon>Bacteroidota</taxon>
        <taxon>Bacteroidia</taxon>
        <taxon>Bacteroidales</taxon>
        <taxon>Bacteroidaceae</taxon>
        <taxon>Phocaeicola</taxon>
    </lineage>
</organism>
<dbReference type="PROSITE" id="PS51257">
    <property type="entry name" value="PROKAR_LIPOPROTEIN"/>
    <property type="match status" value="1"/>
</dbReference>
<dbReference type="Proteomes" id="UP000777173">
    <property type="component" value="Unassembled WGS sequence"/>
</dbReference>
<evidence type="ECO:0000313" key="5">
    <source>
        <dbReference type="EMBL" id="KAA5406624.1"/>
    </source>
</evidence>
<dbReference type="Proteomes" id="UP001177934">
    <property type="component" value="Chromosome"/>
</dbReference>
<evidence type="ECO:0000313" key="17">
    <source>
        <dbReference type="Proteomes" id="UP000441162"/>
    </source>
</evidence>
<dbReference type="EMBL" id="CP126056">
    <property type="protein sequence ID" value="WHX10165.1"/>
    <property type="molecule type" value="Genomic_DNA"/>
</dbReference>
<dbReference type="Proteomes" id="UP000294527">
    <property type="component" value="Unassembled WGS sequence"/>
</dbReference>
<dbReference type="EMBL" id="VVZA01000004">
    <property type="protein sequence ID" value="KAA5406624.1"/>
    <property type="molecule type" value="Genomic_DNA"/>
</dbReference>
<dbReference type="Proteomes" id="UP000294834">
    <property type="component" value="Unassembled WGS sequence"/>
</dbReference>
<dbReference type="EMBL" id="CP046176">
    <property type="protein sequence ID" value="QJR78645.1"/>
    <property type="molecule type" value="Genomic_DNA"/>
</dbReference>
<dbReference type="GeneID" id="93449132"/>
<keyword evidence="6" id="KW-0449">Lipoprotein</keyword>
<evidence type="ECO:0000313" key="3">
    <source>
        <dbReference type="EMBL" id="KAA5384029.1"/>
    </source>
</evidence>
<dbReference type="EMBL" id="VVYY01000004">
    <property type="protein sequence ID" value="KAA5399776.1"/>
    <property type="molecule type" value="Genomic_DNA"/>
</dbReference>
<dbReference type="EMBL" id="JAWDEV010000011">
    <property type="protein sequence ID" value="MDU0271614.1"/>
    <property type="molecule type" value="Genomic_DNA"/>
</dbReference>
<dbReference type="EMBL" id="QRZL01000008">
    <property type="protein sequence ID" value="RGV77767.1"/>
    <property type="molecule type" value="Genomic_DNA"/>
</dbReference>
<reference evidence="7" key="7">
    <citation type="submission" date="2023-10" db="EMBL/GenBank/DDBJ databases">
        <title>Genome of Potential pathogenic bacteria in Crohn's disease.</title>
        <authorList>
            <person name="Rodriguez-Palacios A."/>
        </authorList>
    </citation>
    <scope>NUCLEOTIDE SEQUENCE</scope>
    <source>
        <strain evidence="7">CavFT-hAR62</strain>
    </source>
</reference>
<dbReference type="EMBL" id="VVZV01000006">
    <property type="protein sequence ID" value="KAA5321728.1"/>
    <property type="molecule type" value="Genomic_DNA"/>
</dbReference>
<reference evidence="8 20" key="4">
    <citation type="submission" date="2019-11" db="EMBL/GenBank/DDBJ databases">
        <title>Complete genome sequence of Bacteroides dorei DSM 17855.</title>
        <authorList>
            <person name="Russell J.T."/>
        </authorList>
    </citation>
    <scope>NUCLEOTIDE SEQUENCE [LARGE SCALE GENOMIC DNA]</scope>
    <source>
        <strain evidence="8 20">DSM 17855</strain>
    </source>
</reference>
<evidence type="ECO:0000313" key="9">
    <source>
        <dbReference type="EMBL" id="RGV77767.1"/>
    </source>
</evidence>
<dbReference type="EMBL" id="VVZB01000003">
    <property type="protein sequence ID" value="KAA5384029.1"/>
    <property type="molecule type" value="Genomic_DNA"/>
</dbReference>
<evidence type="ECO:0000256" key="1">
    <source>
        <dbReference type="SAM" id="SignalP"/>
    </source>
</evidence>
<dbReference type="Proteomes" id="UP000481700">
    <property type="component" value="Unassembled WGS sequence"/>
</dbReference>
<evidence type="ECO:0000313" key="19">
    <source>
        <dbReference type="Proteomes" id="UP000481700"/>
    </source>
</evidence>
<dbReference type="InterPro" id="IPR026403">
    <property type="entry name" value="Lipo_with_rSAM"/>
</dbReference>
<name>A0A0K2HI42_9BACT</name>
<dbReference type="RefSeq" id="WP_007839141.1">
    <property type="nucleotide sequence ID" value="NZ_BAABZF010000001.1"/>
</dbReference>